<gene>
    <name evidence="3" type="ORF">NUU61_008189</name>
</gene>
<dbReference type="GeneID" id="81397883"/>
<evidence type="ECO:0000256" key="1">
    <source>
        <dbReference type="SAM" id="MobiDB-lite"/>
    </source>
</evidence>
<feature type="region of interest" description="Disordered" evidence="1">
    <location>
        <begin position="84"/>
        <end position="107"/>
    </location>
</feature>
<dbReference type="Proteomes" id="UP001141434">
    <property type="component" value="Unassembled WGS sequence"/>
</dbReference>
<proteinExistence type="predicted"/>
<keyword evidence="4" id="KW-1185">Reference proteome</keyword>
<reference evidence="3" key="2">
    <citation type="journal article" date="2023" name="IMA Fungus">
        <title>Comparative genomic study of the Penicillium genus elucidates a diverse pangenome and 15 lateral gene transfer events.</title>
        <authorList>
            <person name="Petersen C."/>
            <person name="Sorensen T."/>
            <person name="Nielsen M.R."/>
            <person name="Sondergaard T.E."/>
            <person name="Sorensen J.L."/>
            <person name="Fitzpatrick D.A."/>
            <person name="Frisvad J.C."/>
            <person name="Nielsen K.L."/>
        </authorList>
    </citation>
    <scope>NUCLEOTIDE SEQUENCE</scope>
    <source>
        <strain evidence="3">IBT 34128</strain>
    </source>
</reference>
<dbReference type="EMBL" id="JAPMSZ010000010">
    <property type="protein sequence ID" value="KAJ5086882.1"/>
    <property type="molecule type" value="Genomic_DNA"/>
</dbReference>
<dbReference type="RefSeq" id="XP_056509007.1">
    <property type="nucleotide sequence ID" value="XM_056658714.1"/>
</dbReference>
<feature type="chain" id="PRO_5040962168" evidence="2">
    <location>
        <begin position="20"/>
        <end position="107"/>
    </location>
</feature>
<dbReference type="AlphaFoldDB" id="A0A9W9JZS8"/>
<evidence type="ECO:0000256" key="2">
    <source>
        <dbReference type="SAM" id="SignalP"/>
    </source>
</evidence>
<accession>A0A9W9JZS8</accession>
<organism evidence="3 4">
    <name type="scientific">Penicillium alfredii</name>
    <dbReference type="NCBI Taxonomy" id="1506179"/>
    <lineage>
        <taxon>Eukaryota</taxon>
        <taxon>Fungi</taxon>
        <taxon>Dikarya</taxon>
        <taxon>Ascomycota</taxon>
        <taxon>Pezizomycotina</taxon>
        <taxon>Eurotiomycetes</taxon>
        <taxon>Eurotiomycetidae</taxon>
        <taxon>Eurotiales</taxon>
        <taxon>Aspergillaceae</taxon>
        <taxon>Penicillium</taxon>
    </lineage>
</organism>
<evidence type="ECO:0000313" key="4">
    <source>
        <dbReference type="Proteomes" id="UP001141434"/>
    </source>
</evidence>
<evidence type="ECO:0000313" key="3">
    <source>
        <dbReference type="EMBL" id="KAJ5086882.1"/>
    </source>
</evidence>
<sequence>MKLYLAAAIFLATGPLAAGSTEMLASCFKSGATSSNGYYWTSCKPNGGGRYGTITSEKTGSWCYIKAYDHATSPMECGTKPDDNHGPPVCLEKQDDEKLGGCGVSGS</sequence>
<name>A0A9W9JZS8_9EURO</name>
<keyword evidence="2" id="KW-0732">Signal</keyword>
<reference evidence="3" key="1">
    <citation type="submission" date="2022-11" db="EMBL/GenBank/DDBJ databases">
        <authorList>
            <person name="Petersen C."/>
        </authorList>
    </citation>
    <scope>NUCLEOTIDE SEQUENCE</scope>
    <source>
        <strain evidence="3">IBT 34128</strain>
    </source>
</reference>
<protein>
    <submittedName>
        <fullName evidence="3">Uncharacterized protein</fullName>
    </submittedName>
</protein>
<feature type="signal peptide" evidence="2">
    <location>
        <begin position="1"/>
        <end position="19"/>
    </location>
</feature>
<comment type="caution">
    <text evidence="3">The sequence shown here is derived from an EMBL/GenBank/DDBJ whole genome shotgun (WGS) entry which is preliminary data.</text>
</comment>